<protein>
    <submittedName>
        <fullName evidence="1">Uncharacterized protein</fullName>
    </submittedName>
</protein>
<organism evidence="1 2">
    <name type="scientific">Adineta steineri</name>
    <dbReference type="NCBI Taxonomy" id="433720"/>
    <lineage>
        <taxon>Eukaryota</taxon>
        <taxon>Metazoa</taxon>
        <taxon>Spiralia</taxon>
        <taxon>Gnathifera</taxon>
        <taxon>Rotifera</taxon>
        <taxon>Eurotatoria</taxon>
        <taxon>Bdelloidea</taxon>
        <taxon>Adinetida</taxon>
        <taxon>Adinetidae</taxon>
        <taxon>Adineta</taxon>
    </lineage>
</organism>
<dbReference type="EMBL" id="CAJOAY010004934">
    <property type="protein sequence ID" value="CAF4088755.1"/>
    <property type="molecule type" value="Genomic_DNA"/>
</dbReference>
<sequence length="251" mass="29378">MIAEEIRLLDRVDNTQTIQSLMMQVDSVLNIYLSQQTSITTSNVRLIIWNKSLTDEKLETYFNKNFEIIKYDETYRDFQDKNFDYTRHSTMSNNGIWEKFIFLRVENEIITLFLSYTMESNSALAGSSKIDEFLTHTLTRMFNKIFNPYKSVYNHGIRLITDDKVIQYMFVYHDNHEGFVERLVPSFEDGLREQATIDQLKLSSCILKIEKGLKSLHSVRHPISAGFVVPNFHAHYGLPVKSKNTVIHETL</sequence>
<accession>A0A819U5B9</accession>
<dbReference type="AlphaFoldDB" id="A0A819U5B9"/>
<evidence type="ECO:0000313" key="2">
    <source>
        <dbReference type="Proteomes" id="UP000663881"/>
    </source>
</evidence>
<reference evidence="1" key="1">
    <citation type="submission" date="2021-02" db="EMBL/GenBank/DDBJ databases">
        <authorList>
            <person name="Nowell W R."/>
        </authorList>
    </citation>
    <scope>NUCLEOTIDE SEQUENCE</scope>
</reference>
<comment type="caution">
    <text evidence="1">The sequence shown here is derived from an EMBL/GenBank/DDBJ whole genome shotgun (WGS) entry which is preliminary data.</text>
</comment>
<proteinExistence type="predicted"/>
<gene>
    <name evidence="1" type="ORF">OKA104_LOCUS35013</name>
</gene>
<dbReference type="Proteomes" id="UP000663881">
    <property type="component" value="Unassembled WGS sequence"/>
</dbReference>
<name>A0A819U5B9_9BILA</name>
<evidence type="ECO:0000313" key="1">
    <source>
        <dbReference type="EMBL" id="CAF4088755.1"/>
    </source>
</evidence>